<keyword evidence="7" id="KW-1185">Reference proteome</keyword>
<evidence type="ECO:0000259" key="5">
    <source>
        <dbReference type="Pfam" id="PF12705"/>
    </source>
</evidence>
<feature type="compositionally biased region" description="Basic and acidic residues" evidence="4">
    <location>
        <begin position="286"/>
        <end position="299"/>
    </location>
</feature>
<evidence type="ECO:0000256" key="1">
    <source>
        <dbReference type="ARBA" id="ARBA00022763"/>
    </source>
</evidence>
<evidence type="ECO:0000256" key="2">
    <source>
        <dbReference type="ARBA" id="ARBA00022806"/>
    </source>
</evidence>
<dbReference type="GO" id="GO:0004386">
    <property type="term" value="F:helicase activity"/>
    <property type="evidence" value="ECO:0007669"/>
    <property type="project" value="UniProtKB-KW"/>
</dbReference>
<keyword evidence="2" id="KW-0547">Nucleotide-binding</keyword>
<feature type="region of interest" description="Disordered" evidence="4">
    <location>
        <begin position="277"/>
        <end position="299"/>
    </location>
</feature>
<reference evidence="6 7" key="1">
    <citation type="submission" date="2018-11" db="EMBL/GenBank/DDBJ databases">
        <authorList>
            <person name="Li F."/>
        </authorList>
    </citation>
    <scope>NUCLEOTIDE SEQUENCE [LARGE SCALE GENOMIC DNA]</scope>
    <source>
        <strain evidence="6 7">Gsoil 818</strain>
    </source>
</reference>
<organism evidence="6 7">
    <name type="scientific">Nocardioides pocheonensis</name>
    <dbReference type="NCBI Taxonomy" id="661485"/>
    <lineage>
        <taxon>Bacteria</taxon>
        <taxon>Bacillati</taxon>
        <taxon>Actinomycetota</taxon>
        <taxon>Actinomycetes</taxon>
        <taxon>Propionibacteriales</taxon>
        <taxon>Nocardioidaceae</taxon>
        <taxon>Nocardioides</taxon>
    </lineage>
</organism>
<dbReference type="OrthoDB" id="9791397at2"/>
<dbReference type="EMBL" id="RJSF01000043">
    <property type="protein sequence ID" value="RNM12995.1"/>
    <property type="molecule type" value="Genomic_DNA"/>
</dbReference>
<keyword evidence="2" id="KW-0067">ATP-binding</keyword>
<evidence type="ECO:0000256" key="3">
    <source>
        <dbReference type="ARBA" id="ARBA00023204"/>
    </source>
</evidence>
<keyword evidence="2" id="KW-0347">Helicase</keyword>
<comment type="caution">
    <text evidence="6">The sequence shown here is derived from an EMBL/GenBank/DDBJ whole genome shotgun (WGS) entry which is preliminary data.</text>
</comment>
<dbReference type="Proteomes" id="UP000279994">
    <property type="component" value="Unassembled WGS sequence"/>
</dbReference>
<dbReference type="AlphaFoldDB" id="A0A3N0GKK1"/>
<keyword evidence="2" id="KW-0378">Hydrolase</keyword>
<dbReference type="Pfam" id="PF12705">
    <property type="entry name" value="PDDEXK_1"/>
    <property type="match status" value="1"/>
</dbReference>
<evidence type="ECO:0000313" key="6">
    <source>
        <dbReference type="EMBL" id="RNM12995.1"/>
    </source>
</evidence>
<evidence type="ECO:0000256" key="4">
    <source>
        <dbReference type="SAM" id="MobiDB-lite"/>
    </source>
</evidence>
<evidence type="ECO:0000313" key="7">
    <source>
        <dbReference type="Proteomes" id="UP000279994"/>
    </source>
</evidence>
<sequence length="299" mass="33876">MPHAHDRTEDNDDVRRQTEIEVEVPDLGRARASISVTALKRFWRCELAYWFAYVAQRGQPVSAGEWSLGAIVHGTLQRLFNLPPERRSFESLLELALAEWRVDHPTEYFDHLYLARSKAAGIFRVVDVQQVQVVGTEVAVAQTFGRFELKGRIDLLYRDHNGTNVVADYKTRLRWPKSPLQDPMLTMLTYDTLLSARYSSPDVATVLELLGLDPPVAERSNSIMAEDRARHRSEIARHLDRLAAADGTDIWSGRVRPSCDSCAFHDHCPAVLEARRPKGSASRVALRAEDLPPPRRSDQ</sequence>
<gene>
    <name evidence="6" type="ORF">EFL26_16315</name>
</gene>
<keyword evidence="1" id="KW-0227">DNA damage</keyword>
<feature type="domain" description="PD-(D/E)XK endonuclease-like" evidence="5">
    <location>
        <begin position="33"/>
        <end position="269"/>
    </location>
</feature>
<dbReference type="InterPro" id="IPR038726">
    <property type="entry name" value="PDDEXK_AddAB-type"/>
</dbReference>
<name>A0A3N0GKK1_9ACTN</name>
<proteinExistence type="predicted"/>
<accession>A0A3N0GKK1</accession>
<dbReference type="InterPro" id="IPR011604">
    <property type="entry name" value="PDDEXK-like_dom_sf"/>
</dbReference>
<dbReference type="Gene3D" id="3.90.320.10">
    <property type="match status" value="1"/>
</dbReference>
<dbReference type="GO" id="GO:0006281">
    <property type="term" value="P:DNA repair"/>
    <property type="evidence" value="ECO:0007669"/>
    <property type="project" value="UniProtKB-KW"/>
</dbReference>
<keyword evidence="3" id="KW-0234">DNA repair</keyword>
<protein>
    <recommendedName>
        <fullName evidence="5">PD-(D/E)XK endonuclease-like domain-containing protein</fullName>
    </recommendedName>
</protein>